<dbReference type="InterPro" id="IPR029058">
    <property type="entry name" value="AB_hydrolase_fold"/>
</dbReference>
<feature type="compositionally biased region" description="Low complexity" evidence="1">
    <location>
        <begin position="260"/>
        <end position="273"/>
    </location>
</feature>
<name>A0AAW2ZH98_9EUKA</name>
<feature type="compositionally biased region" description="Pro residues" evidence="1">
    <location>
        <begin position="274"/>
        <end position="283"/>
    </location>
</feature>
<keyword evidence="3" id="KW-1185">Reference proteome</keyword>
<accession>A0AAW2ZH98</accession>
<sequence>MGNIVSSYVFMPPMTSYDENKPMAITWLETKTKKSIPSYFLPSKKQGVKTTVLYSHGNAADIGLMYDFLVLLRDYLGVNIFHYEYIGYGLAREDGRGPLTPNESTTYESAEAAMNYLLESKSIPRSEIIIHSQNRFGTSVGSGPSCHLASKYTGLKGLILECPFTSIIRVVSPTIFARPIDIFCNINKIDKVTFPVLVIHGRDDDVVPFDHGVALHAKIPEQHRYPPTWIDNGTHHNIIERLSHKGYILLLRNFIKHCTQQQQPPTTPSSPAVSPAPYPDEDM</sequence>
<comment type="caution">
    <text evidence="2">The sequence shown here is derived from an EMBL/GenBank/DDBJ whole genome shotgun (WGS) entry which is preliminary data.</text>
</comment>
<evidence type="ECO:0000256" key="1">
    <source>
        <dbReference type="SAM" id="MobiDB-lite"/>
    </source>
</evidence>
<organism evidence="2 3">
    <name type="scientific">Acrasis kona</name>
    <dbReference type="NCBI Taxonomy" id="1008807"/>
    <lineage>
        <taxon>Eukaryota</taxon>
        <taxon>Discoba</taxon>
        <taxon>Heterolobosea</taxon>
        <taxon>Tetramitia</taxon>
        <taxon>Eutetramitia</taxon>
        <taxon>Acrasidae</taxon>
        <taxon>Acrasis</taxon>
    </lineage>
</organism>
<dbReference type="SUPFAM" id="SSF53474">
    <property type="entry name" value="alpha/beta-Hydrolases"/>
    <property type="match status" value="1"/>
</dbReference>
<dbReference type="Proteomes" id="UP001431209">
    <property type="component" value="Unassembled WGS sequence"/>
</dbReference>
<evidence type="ECO:0000313" key="3">
    <source>
        <dbReference type="Proteomes" id="UP001431209"/>
    </source>
</evidence>
<dbReference type="PANTHER" id="PTHR12277">
    <property type="entry name" value="ALPHA/BETA HYDROLASE DOMAIN-CONTAINING PROTEIN"/>
    <property type="match status" value="1"/>
</dbReference>
<reference evidence="2 3" key="1">
    <citation type="submission" date="2024-03" db="EMBL/GenBank/DDBJ databases">
        <title>The Acrasis kona genome and developmental transcriptomes reveal deep origins of eukaryotic multicellular pathways.</title>
        <authorList>
            <person name="Sheikh S."/>
            <person name="Fu C.-J."/>
            <person name="Brown M.W."/>
            <person name="Baldauf S.L."/>
        </authorList>
    </citation>
    <scope>NUCLEOTIDE SEQUENCE [LARGE SCALE GENOMIC DNA]</scope>
    <source>
        <strain evidence="2 3">ATCC MYA-3509</strain>
    </source>
</reference>
<proteinExistence type="predicted"/>
<dbReference type="EMBL" id="JAOPGA020001461">
    <property type="protein sequence ID" value="KAL0488689.1"/>
    <property type="molecule type" value="Genomic_DNA"/>
</dbReference>
<protein>
    <submittedName>
        <fullName evidence="2">Alpha/beta hydrolase domain-containing protein</fullName>
    </submittedName>
</protein>
<dbReference type="Gene3D" id="3.40.50.1820">
    <property type="entry name" value="alpha/beta hydrolase"/>
    <property type="match status" value="1"/>
</dbReference>
<feature type="region of interest" description="Disordered" evidence="1">
    <location>
        <begin position="260"/>
        <end position="283"/>
    </location>
</feature>
<keyword evidence="2" id="KW-0378">Hydrolase</keyword>
<dbReference type="GO" id="GO:0016787">
    <property type="term" value="F:hydrolase activity"/>
    <property type="evidence" value="ECO:0007669"/>
    <property type="project" value="UniProtKB-KW"/>
</dbReference>
<gene>
    <name evidence="2" type="ORF">AKO1_015848</name>
</gene>
<dbReference type="AlphaFoldDB" id="A0AAW2ZH98"/>
<evidence type="ECO:0000313" key="2">
    <source>
        <dbReference type="EMBL" id="KAL0488689.1"/>
    </source>
</evidence>
<dbReference type="PANTHER" id="PTHR12277:SF81">
    <property type="entry name" value="PROTEIN ABHD13"/>
    <property type="match status" value="1"/>
</dbReference>